<dbReference type="InterPro" id="IPR025158">
    <property type="entry name" value="Mg_chelat-rel_C"/>
</dbReference>
<dbReference type="Gene3D" id="3.40.50.300">
    <property type="entry name" value="P-loop containing nucleotide triphosphate hydrolases"/>
    <property type="match status" value="1"/>
</dbReference>
<dbReference type="InterPro" id="IPR004482">
    <property type="entry name" value="Mg_chelat-rel"/>
</dbReference>
<dbReference type="NCBIfam" id="NF007365">
    <property type="entry name" value="PRK09862.1"/>
    <property type="match status" value="1"/>
</dbReference>
<gene>
    <name evidence="5" type="ORF">NYR02_08910</name>
</gene>
<dbReference type="SMART" id="SM00382">
    <property type="entry name" value="AAA"/>
    <property type="match status" value="1"/>
</dbReference>
<feature type="domain" description="AAA+ ATPase" evidence="4">
    <location>
        <begin position="211"/>
        <end position="394"/>
    </location>
</feature>
<protein>
    <submittedName>
        <fullName evidence="5">YifB family Mg chelatase-like AAA ATPase</fullName>
    </submittedName>
</protein>
<proteinExistence type="inferred from homology"/>
<evidence type="ECO:0000256" key="1">
    <source>
        <dbReference type="ARBA" id="ARBA00006354"/>
    </source>
</evidence>
<comment type="caution">
    <text evidence="5">The sequence shown here is derived from an EMBL/GenBank/DDBJ whole genome shotgun (WGS) entry which is preliminary data.</text>
</comment>
<dbReference type="SUPFAM" id="SSF54211">
    <property type="entry name" value="Ribosomal protein S5 domain 2-like"/>
    <property type="match status" value="1"/>
</dbReference>
<dbReference type="NCBIfam" id="TIGR00368">
    <property type="entry name" value="YifB family Mg chelatase-like AAA ATPase"/>
    <property type="match status" value="1"/>
</dbReference>
<reference evidence="5" key="2">
    <citation type="submission" date="2022-08" db="EMBL/GenBank/DDBJ databases">
        <authorList>
            <person name="Dong C."/>
        </authorList>
    </citation>
    <scope>NUCLEOTIDE SEQUENCE</scope>
    <source>
        <strain evidence="5">59MF3M-4</strain>
    </source>
</reference>
<dbReference type="Pfam" id="PF01078">
    <property type="entry name" value="Mg_chelatase"/>
    <property type="match status" value="1"/>
</dbReference>
<dbReference type="SUPFAM" id="SSF52540">
    <property type="entry name" value="P-loop containing nucleoside triphosphate hydrolases"/>
    <property type="match status" value="1"/>
</dbReference>
<reference evidence="5" key="1">
    <citation type="journal article" date="2022" name="Front. Microbiol.">
        <title>Genome-based taxonomic rearrangement of Oceanobacter-related bacteria including the description of Thalassolituus hydrocarbonoclasticus sp. nov. and Thalassolituus pacificus sp. nov. and emended description of the genus Thalassolituus.</title>
        <authorList>
            <person name="Dong C."/>
            <person name="Wei L."/>
            <person name="Wang J."/>
            <person name="Lai Q."/>
            <person name="Huang Z."/>
            <person name="Shao Z."/>
        </authorList>
    </citation>
    <scope>NUCLEOTIDE SEQUENCE</scope>
    <source>
        <strain evidence="5">59MF3M-4</strain>
    </source>
</reference>
<keyword evidence="2" id="KW-0547">Nucleotide-binding</keyword>
<organism evidence="5 6">
    <name type="scientific">Thalassolituus pacificus</name>
    <dbReference type="NCBI Taxonomy" id="2975440"/>
    <lineage>
        <taxon>Bacteria</taxon>
        <taxon>Pseudomonadati</taxon>
        <taxon>Pseudomonadota</taxon>
        <taxon>Gammaproteobacteria</taxon>
        <taxon>Oceanospirillales</taxon>
        <taxon>Oceanospirillaceae</taxon>
        <taxon>Thalassolituus</taxon>
    </lineage>
</organism>
<name>A0A9X2WF61_9GAMM</name>
<dbReference type="InterPro" id="IPR003593">
    <property type="entry name" value="AAA+_ATPase"/>
</dbReference>
<dbReference type="GO" id="GO:0005524">
    <property type="term" value="F:ATP binding"/>
    <property type="evidence" value="ECO:0007669"/>
    <property type="project" value="UniProtKB-KW"/>
</dbReference>
<dbReference type="Pfam" id="PF13541">
    <property type="entry name" value="ChlI"/>
    <property type="match status" value="1"/>
</dbReference>
<dbReference type="EMBL" id="JAOANI010000015">
    <property type="protein sequence ID" value="MCT7359138.1"/>
    <property type="molecule type" value="Genomic_DNA"/>
</dbReference>
<evidence type="ECO:0000259" key="4">
    <source>
        <dbReference type="SMART" id="SM00382"/>
    </source>
</evidence>
<evidence type="ECO:0000256" key="2">
    <source>
        <dbReference type="ARBA" id="ARBA00022741"/>
    </source>
</evidence>
<dbReference type="InterPro" id="IPR020568">
    <property type="entry name" value="Ribosomal_Su5_D2-typ_SF"/>
</dbReference>
<keyword evidence="3" id="KW-0067">ATP-binding</keyword>
<dbReference type="AlphaFoldDB" id="A0A9X2WF61"/>
<dbReference type="InterPro" id="IPR014721">
    <property type="entry name" value="Ribsml_uS5_D2-typ_fold_subgr"/>
</dbReference>
<dbReference type="InterPro" id="IPR000523">
    <property type="entry name" value="Mg_chelatse_chII-like_cat_dom"/>
</dbReference>
<dbReference type="InterPro" id="IPR045006">
    <property type="entry name" value="CHLI-like"/>
</dbReference>
<dbReference type="Pfam" id="PF13335">
    <property type="entry name" value="Mg_chelatase_C"/>
    <property type="match status" value="1"/>
</dbReference>
<evidence type="ECO:0000313" key="5">
    <source>
        <dbReference type="EMBL" id="MCT7359138.1"/>
    </source>
</evidence>
<evidence type="ECO:0000313" key="6">
    <source>
        <dbReference type="Proteomes" id="UP001147830"/>
    </source>
</evidence>
<sequence length="504" mass="54155">MSLARVYTRAQLGIDAPPVIVEVHLSSGLPSLSLVGLPETAVKESKDRVRSALMNAQFEFPAKRITINLSPADLPKEGGRYDLAIALGILAASGQIPATALDGHEFIGELSLGGELQPVPGVLPCALQCARADHVLVLPIANAAEAALCSQGEFRSAANLLEVTAYLHGQQTLTAVTAGTVRAIRAAELADLSDVRGQPQARRALEIAAAGQHNLLFIGPPGTGKTMLASRLPGILPPMSEEEALVSASIYSISSQPSQWQDQWRVRPFRAPHHTASGVALVGGGTTPKPGEISLAHGGVLFLDELPEFSRKVLDVLREPLESGRIVISRANRSITYPARFQLIAAMNPCPCGYFGDPSGRCHCTQEQIRRYQGQTSGPLLDRIDLHVEVPPIPTALLQQAPPGESSAVVQQRVMAAQAIQQQRQDCANAGLSASLRERVCALSEEDQHWLLMAIERLQLSARGYHRLLNIARTIADLDAQPTIGRAHLLEALGYRTLDRYRQG</sequence>
<dbReference type="InterPro" id="IPR001208">
    <property type="entry name" value="MCM_dom"/>
</dbReference>
<dbReference type="PRINTS" id="PR01657">
    <property type="entry name" value="MCMFAMILY"/>
</dbReference>
<dbReference type="InterPro" id="IPR027417">
    <property type="entry name" value="P-loop_NTPase"/>
</dbReference>
<dbReference type="PANTHER" id="PTHR32039:SF7">
    <property type="entry name" value="COMPETENCE PROTEIN COMM"/>
    <property type="match status" value="1"/>
</dbReference>
<keyword evidence="6" id="KW-1185">Reference proteome</keyword>
<dbReference type="Gene3D" id="3.30.230.10">
    <property type="match status" value="1"/>
</dbReference>
<dbReference type="PANTHER" id="PTHR32039">
    <property type="entry name" value="MAGNESIUM-CHELATASE SUBUNIT CHLI"/>
    <property type="match status" value="1"/>
</dbReference>
<evidence type="ECO:0000256" key="3">
    <source>
        <dbReference type="ARBA" id="ARBA00022840"/>
    </source>
</evidence>
<dbReference type="RefSeq" id="WP_260976013.1">
    <property type="nucleotide sequence ID" value="NZ_JAOANI010000015.1"/>
</dbReference>
<dbReference type="GO" id="GO:0003677">
    <property type="term" value="F:DNA binding"/>
    <property type="evidence" value="ECO:0007669"/>
    <property type="project" value="InterPro"/>
</dbReference>
<comment type="similarity">
    <text evidence="1">Belongs to the Mg-chelatase subunits D/I family. ComM subfamily.</text>
</comment>
<accession>A0A9X2WF61</accession>
<dbReference type="Proteomes" id="UP001147830">
    <property type="component" value="Unassembled WGS sequence"/>
</dbReference>